<keyword evidence="1" id="KW-0472">Membrane</keyword>
<reference evidence="2 4" key="1">
    <citation type="submission" date="2014-08" db="EMBL/GenBank/DDBJ databases">
        <title>Methylacidiphilum kamchatkense strain Kam1 draft genome sequence.</title>
        <authorList>
            <person name="Birkeland N.-K."/>
            <person name="Erikstad H.A."/>
        </authorList>
    </citation>
    <scope>NUCLEOTIDE SEQUENCE [LARGE SCALE GENOMIC DNA]</scope>
    <source>
        <strain evidence="2 4">Kam1</strain>
    </source>
</reference>
<dbReference type="AlphaFoldDB" id="A0A0C1UNL9"/>
<dbReference type="EMBL" id="CP037899">
    <property type="protein sequence ID" value="QDQ42153.1"/>
    <property type="molecule type" value="Genomic_DNA"/>
</dbReference>
<protein>
    <submittedName>
        <fullName evidence="2 3">ATP synthase</fullName>
    </submittedName>
</protein>
<evidence type="ECO:0000313" key="2">
    <source>
        <dbReference type="EMBL" id="KIE58154.1"/>
    </source>
</evidence>
<reference evidence="5" key="3">
    <citation type="submission" date="2019-03" db="EMBL/GenBank/DDBJ databases">
        <title>Complete genome of Methylacidiphilum kamchatkense Kam1.</title>
        <authorList>
            <person name="Kruse T."/>
            <person name="Murarilal Ratnadevi C."/>
            <person name="Erikstad H.-A."/>
            <person name="Birkeland N.-K."/>
        </authorList>
    </citation>
    <scope>NUCLEOTIDE SEQUENCE [LARGE SCALE GENOMIC DNA]</scope>
    <source>
        <strain evidence="5">kam1</strain>
    </source>
</reference>
<dbReference type="KEGG" id="mkc:kam1_914"/>
<evidence type="ECO:0000256" key="1">
    <source>
        <dbReference type="SAM" id="Phobius"/>
    </source>
</evidence>
<name>A0A0C1UNL9_9BACT</name>
<dbReference type="EMBL" id="JQNX01000006">
    <property type="protein sequence ID" value="KIE58154.1"/>
    <property type="molecule type" value="Genomic_DNA"/>
</dbReference>
<reference evidence="3" key="2">
    <citation type="journal article" date="2019" name="BMC Genomics">
        <title>Complete genome sequence analysis of the thermoacidophilic verrucomicrobial methanotroph 'Candidatus Methylacidiphilum kamchatkense' strain Kam1 and comparison with its closest relatives.</title>
        <authorList>
            <person name="Kruse T."/>
            <person name="Ratnadevi C.M."/>
            <person name="Erikstad H.A."/>
            <person name="Birkeland N.K."/>
        </authorList>
    </citation>
    <scope>NUCLEOTIDE SEQUENCE</scope>
    <source>
        <strain evidence="3">Kam1</strain>
    </source>
</reference>
<keyword evidence="1" id="KW-0812">Transmembrane</keyword>
<evidence type="ECO:0000313" key="5">
    <source>
        <dbReference type="Proteomes" id="UP000315925"/>
    </source>
</evidence>
<dbReference type="OrthoDB" id="282803at2"/>
<dbReference type="STRING" id="1202785.A946_08155"/>
<dbReference type="InterPro" id="IPR032820">
    <property type="entry name" value="ATPase_put"/>
</dbReference>
<dbReference type="RefSeq" id="WP_039721767.1">
    <property type="nucleotide sequence ID" value="NZ_CP037899.1"/>
</dbReference>
<evidence type="ECO:0000313" key="3">
    <source>
        <dbReference type="EMBL" id="QDQ42153.1"/>
    </source>
</evidence>
<organism evidence="3 5">
    <name type="scientific">Methylacidiphilum kamchatkense Kam1</name>
    <dbReference type="NCBI Taxonomy" id="1202785"/>
    <lineage>
        <taxon>Bacteria</taxon>
        <taxon>Pseudomonadati</taxon>
        <taxon>Verrucomicrobiota</taxon>
        <taxon>Methylacidiphilae</taxon>
        <taxon>Methylacidiphilales</taxon>
        <taxon>Methylacidiphilaceae</taxon>
        <taxon>Methylacidiphilum (ex Ratnadevi et al. 2023)</taxon>
    </lineage>
</organism>
<feature type="transmembrane region" description="Helical" evidence="1">
    <location>
        <begin position="65"/>
        <end position="88"/>
    </location>
</feature>
<accession>A0A0C1UNL9</accession>
<dbReference type="Pfam" id="PF09527">
    <property type="entry name" value="ATPase_gene1"/>
    <property type="match status" value="1"/>
</dbReference>
<gene>
    <name evidence="2" type="ORF">A946_08155</name>
    <name evidence="3" type="ORF">kam1_914</name>
</gene>
<sequence>MEKDKKKFVEKIQQEVEKKEKAQKFKPTLLSQTVFLGTLGVLFIIPVIIGAYLGKWLDEKLPGYAIHWTISFIILGVILGALNVYVFIRNKI</sequence>
<keyword evidence="1" id="KW-1133">Transmembrane helix</keyword>
<dbReference type="Proteomes" id="UP000315925">
    <property type="component" value="Chromosome"/>
</dbReference>
<feature type="transmembrane region" description="Helical" evidence="1">
    <location>
        <begin position="29"/>
        <end position="53"/>
    </location>
</feature>
<keyword evidence="4" id="KW-1185">Reference proteome</keyword>
<evidence type="ECO:0000313" key="4">
    <source>
        <dbReference type="Proteomes" id="UP000031594"/>
    </source>
</evidence>
<proteinExistence type="predicted"/>
<dbReference type="Proteomes" id="UP000031594">
    <property type="component" value="Unassembled WGS sequence"/>
</dbReference>